<dbReference type="CTD" id="33641"/>
<evidence type="ECO:0000313" key="9">
    <source>
        <dbReference type="RefSeq" id="XP_018328230.1"/>
    </source>
</evidence>
<dbReference type="PIRSF" id="PIRSF028998">
    <property type="entry name" value="GINS_Psf2_subgr"/>
    <property type="match status" value="1"/>
</dbReference>
<dbReference type="PANTHER" id="PTHR12772:SF0">
    <property type="entry name" value="DNA REPLICATION COMPLEX GINS PROTEIN PSF2"/>
    <property type="match status" value="1"/>
</dbReference>
<dbReference type="GO" id="GO:0000811">
    <property type="term" value="C:GINS complex"/>
    <property type="evidence" value="ECO:0007669"/>
    <property type="project" value="TreeGrafter"/>
</dbReference>
<dbReference type="InterPro" id="IPR007257">
    <property type="entry name" value="GINS_Psf2"/>
</dbReference>
<comment type="subcellular location">
    <subcellularLocation>
        <location evidence="1 5">Nucleus</location>
    </subcellularLocation>
</comment>
<feature type="domain" description="DNA replication complex GINS protein PSF2 N-terminal" evidence="7">
    <location>
        <begin position="2"/>
        <end position="61"/>
    </location>
</feature>
<dbReference type="STRING" id="224129.A0A1W4X7B4"/>
<dbReference type="PANTHER" id="PTHR12772">
    <property type="entry name" value="DNA REPLICATION COMPLEX GINS PROTEIN PSF2"/>
    <property type="match status" value="1"/>
</dbReference>
<dbReference type="SUPFAM" id="SSF160059">
    <property type="entry name" value="PriA/YqbF domain"/>
    <property type="match status" value="1"/>
</dbReference>
<dbReference type="InParanoid" id="A0A1W4X7B4"/>
<evidence type="ECO:0000256" key="3">
    <source>
        <dbReference type="ARBA" id="ARBA00022705"/>
    </source>
</evidence>
<dbReference type="GeneID" id="108739045"/>
<dbReference type="GO" id="GO:0071162">
    <property type="term" value="C:CMG complex"/>
    <property type="evidence" value="ECO:0007669"/>
    <property type="project" value="UniProtKB-ARBA"/>
</dbReference>
<dbReference type="CDD" id="cd11712">
    <property type="entry name" value="GINS_A_psf2"/>
    <property type="match status" value="1"/>
</dbReference>
<comment type="subunit">
    <text evidence="5">Component of the GINS complex.</text>
</comment>
<protein>
    <recommendedName>
        <fullName evidence="5">DNA replication complex GINS protein PSF2</fullName>
    </recommendedName>
</protein>
<keyword evidence="3 5" id="KW-0235">DNA replication</keyword>
<dbReference type="Proteomes" id="UP000192223">
    <property type="component" value="Unplaced"/>
</dbReference>
<dbReference type="InterPro" id="IPR036224">
    <property type="entry name" value="GINS_bundle-like_dom_sf"/>
</dbReference>
<dbReference type="Pfam" id="PF25005">
    <property type="entry name" value="PSF2_N"/>
    <property type="match status" value="1"/>
</dbReference>
<evidence type="ECO:0000313" key="8">
    <source>
        <dbReference type="Proteomes" id="UP000192223"/>
    </source>
</evidence>
<dbReference type="InterPro" id="IPR056784">
    <property type="entry name" value="PSF2_N"/>
</dbReference>
<accession>A0A1W4X7B4</accession>
<dbReference type="CDD" id="cd21694">
    <property type="entry name" value="GINS_B_Psf2"/>
    <property type="match status" value="1"/>
</dbReference>
<dbReference type="KEGG" id="apln:108739045"/>
<proteinExistence type="inferred from homology"/>
<keyword evidence="4 5" id="KW-0539">Nucleus</keyword>
<evidence type="ECO:0000256" key="1">
    <source>
        <dbReference type="ARBA" id="ARBA00004123"/>
    </source>
</evidence>
<dbReference type="GO" id="GO:0006260">
    <property type="term" value="P:DNA replication"/>
    <property type="evidence" value="ECO:0007669"/>
    <property type="project" value="UniProtKB-KW"/>
</dbReference>
<evidence type="ECO:0000256" key="4">
    <source>
        <dbReference type="ARBA" id="ARBA00023242"/>
    </source>
</evidence>
<dbReference type="OrthoDB" id="1938138at2759"/>
<dbReference type="RefSeq" id="XP_018328230.1">
    <property type="nucleotide sequence ID" value="XM_018472728.1"/>
</dbReference>
<evidence type="ECO:0000259" key="6">
    <source>
        <dbReference type="Pfam" id="PF05916"/>
    </source>
</evidence>
<gene>
    <name evidence="9" type="primary">LOC108739045</name>
</gene>
<dbReference type="AlphaFoldDB" id="A0A1W4X7B4"/>
<dbReference type="FunFam" id="1.20.58.1020:FF:000001">
    <property type="entry name" value="DNA replication complex GINS protein PSF2"/>
    <property type="match status" value="1"/>
</dbReference>
<dbReference type="SUPFAM" id="SSF158573">
    <property type="entry name" value="GINS helical bundle-like"/>
    <property type="match status" value="1"/>
</dbReference>
<dbReference type="FunCoup" id="A0A1W4X7B4">
    <property type="interactions" value="1458"/>
</dbReference>
<evidence type="ECO:0000259" key="7">
    <source>
        <dbReference type="Pfam" id="PF25005"/>
    </source>
</evidence>
<feature type="domain" description="GINS subunit" evidence="6">
    <location>
        <begin position="65"/>
        <end position="159"/>
    </location>
</feature>
<organism evidence="8 9">
    <name type="scientific">Agrilus planipennis</name>
    <name type="common">Emerald ash borer</name>
    <name type="synonym">Agrilus marcopoli</name>
    <dbReference type="NCBI Taxonomy" id="224129"/>
    <lineage>
        <taxon>Eukaryota</taxon>
        <taxon>Metazoa</taxon>
        <taxon>Ecdysozoa</taxon>
        <taxon>Arthropoda</taxon>
        <taxon>Hexapoda</taxon>
        <taxon>Insecta</taxon>
        <taxon>Pterygota</taxon>
        <taxon>Neoptera</taxon>
        <taxon>Endopterygota</taxon>
        <taxon>Coleoptera</taxon>
        <taxon>Polyphaga</taxon>
        <taxon>Elateriformia</taxon>
        <taxon>Buprestoidea</taxon>
        <taxon>Buprestidae</taxon>
        <taxon>Agrilinae</taxon>
        <taxon>Agrilus</taxon>
    </lineage>
</organism>
<dbReference type="InterPro" id="IPR021151">
    <property type="entry name" value="GINS_A"/>
</dbReference>
<sequence>MNPDDIEFIAENELVQVISNFNSPVIALIKGNVGPFRAGLTTHVPLWLAVNLRQRRQCKIVPPSWMNVDDLEECKTREKNLRIFTKMPSDHYIEVAKLLLDCSSDDIPQADEIRTIIKDIWDIRMAKIRNSVNSLIKNSSSFAALDNLTMFEINSMMPLVPACLSQIMRLKKPPRGLNTQSQFPSSILINTTNTTNSL</sequence>
<dbReference type="GO" id="GO:0000727">
    <property type="term" value="P:double-strand break repair via break-induced replication"/>
    <property type="evidence" value="ECO:0007669"/>
    <property type="project" value="TreeGrafter"/>
</dbReference>
<reference evidence="9" key="1">
    <citation type="submission" date="2025-08" db="UniProtKB">
        <authorList>
            <consortium name="RefSeq"/>
        </authorList>
    </citation>
    <scope>IDENTIFICATION</scope>
    <source>
        <tissue evidence="9">Entire body</tissue>
    </source>
</reference>
<name>A0A1W4X7B4_AGRPL</name>
<dbReference type="Gene3D" id="3.40.5.50">
    <property type="match status" value="1"/>
</dbReference>
<comment type="similarity">
    <text evidence="2 5">Belongs to the GINS2/PSF2 family.</text>
</comment>
<keyword evidence="8" id="KW-1185">Reference proteome</keyword>
<dbReference type="Gene3D" id="1.20.58.1020">
    <property type="match status" value="1"/>
</dbReference>
<dbReference type="Pfam" id="PF05916">
    <property type="entry name" value="Sld5"/>
    <property type="match status" value="1"/>
</dbReference>
<dbReference type="FunFam" id="3.40.5.50:FF:000001">
    <property type="entry name" value="DNA replication complex GINS protein PSF2"/>
    <property type="match status" value="1"/>
</dbReference>
<evidence type="ECO:0000256" key="2">
    <source>
        <dbReference type="ARBA" id="ARBA00010565"/>
    </source>
</evidence>
<evidence type="ECO:0000256" key="5">
    <source>
        <dbReference type="PIRNR" id="PIRNR028998"/>
    </source>
</evidence>